<dbReference type="AlphaFoldDB" id="A0A5C3Q0T4"/>
<protein>
    <submittedName>
        <fullName evidence="1">Uncharacterized protein</fullName>
    </submittedName>
</protein>
<sequence length="127" mass="14662">MAEGVGLSIQPWKEWHEYEPRMMEFAKDRTVNDRAKRGWIHPYFKFKLHPKGEGKSLMISDILVPEFGRLTHTNKNGEIEEARVLFRAGKNRDDIFEAKMKAQGIDAVALLLFDNATIHQKRAPDAL</sequence>
<dbReference type="Proteomes" id="UP000305067">
    <property type="component" value="Unassembled WGS sequence"/>
</dbReference>
<evidence type="ECO:0000313" key="1">
    <source>
        <dbReference type="EMBL" id="TFK95186.1"/>
    </source>
</evidence>
<dbReference type="OrthoDB" id="6511194at2759"/>
<keyword evidence="2" id="KW-1185">Reference proteome</keyword>
<name>A0A5C3Q0T4_9AGAR</name>
<dbReference type="EMBL" id="ML178911">
    <property type="protein sequence ID" value="TFK95186.1"/>
    <property type="molecule type" value="Genomic_DNA"/>
</dbReference>
<proteinExistence type="predicted"/>
<evidence type="ECO:0000313" key="2">
    <source>
        <dbReference type="Proteomes" id="UP000305067"/>
    </source>
</evidence>
<accession>A0A5C3Q0T4</accession>
<reference evidence="1 2" key="1">
    <citation type="journal article" date="2019" name="Nat. Ecol. Evol.">
        <title>Megaphylogeny resolves global patterns of mushroom evolution.</title>
        <authorList>
            <person name="Varga T."/>
            <person name="Krizsan K."/>
            <person name="Foldi C."/>
            <person name="Dima B."/>
            <person name="Sanchez-Garcia M."/>
            <person name="Sanchez-Ramirez S."/>
            <person name="Szollosi G.J."/>
            <person name="Szarkandi J.G."/>
            <person name="Papp V."/>
            <person name="Albert L."/>
            <person name="Andreopoulos W."/>
            <person name="Angelini C."/>
            <person name="Antonin V."/>
            <person name="Barry K.W."/>
            <person name="Bougher N.L."/>
            <person name="Buchanan P."/>
            <person name="Buyck B."/>
            <person name="Bense V."/>
            <person name="Catcheside P."/>
            <person name="Chovatia M."/>
            <person name="Cooper J."/>
            <person name="Damon W."/>
            <person name="Desjardin D."/>
            <person name="Finy P."/>
            <person name="Geml J."/>
            <person name="Haridas S."/>
            <person name="Hughes K."/>
            <person name="Justo A."/>
            <person name="Karasinski D."/>
            <person name="Kautmanova I."/>
            <person name="Kiss B."/>
            <person name="Kocsube S."/>
            <person name="Kotiranta H."/>
            <person name="LaButti K.M."/>
            <person name="Lechner B.E."/>
            <person name="Liimatainen K."/>
            <person name="Lipzen A."/>
            <person name="Lukacs Z."/>
            <person name="Mihaltcheva S."/>
            <person name="Morgado L.N."/>
            <person name="Niskanen T."/>
            <person name="Noordeloos M.E."/>
            <person name="Ohm R.A."/>
            <person name="Ortiz-Santana B."/>
            <person name="Ovrebo C."/>
            <person name="Racz N."/>
            <person name="Riley R."/>
            <person name="Savchenko A."/>
            <person name="Shiryaev A."/>
            <person name="Soop K."/>
            <person name="Spirin V."/>
            <person name="Szebenyi C."/>
            <person name="Tomsovsky M."/>
            <person name="Tulloss R.E."/>
            <person name="Uehling J."/>
            <person name="Grigoriev I.V."/>
            <person name="Vagvolgyi C."/>
            <person name="Papp T."/>
            <person name="Martin F.M."/>
            <person name="Miettinen O."/>
            <person name="Hibbett D.S."/>
            <person name="Nagy L.G."/>
        </authorList>
    </citation>
    <scope>NUCLEOTIDE SEQUENCE [LARGE SCALE GENOMIC DNA]</scope>
    <source>
        <strain evidence="1 2">CBS 309.79</strain>
    </source>
</reference>
<gene>
    <name evidence="1" type="ORF">BDV98DRAFT_587268</name>
</gene>
<organism evidence="1 2">
    <name type="scientific">Pterulicium gracile</name>
    <dbReference type="NCBI Taxonomy" id="1884261"/>
    <lineage>
        <taxon>Eukaryota</taxon>
        <taxon>Fungi</taxon>
        <taxon>Dikarya</taxon>
        <taxon>Basidiomycota</taxon>
        <taxon>Agaricomycotina</taxon>
        <taxon>Agaricomycetes</taxon>
        <taxon>Agaricomycetidae</taxon>
        <taxon>Agaricales</taxon>
        <taxon>Pleurotineae</taxon>
        <taxon>Pterulaceae</taxon>
        <taxon>Pterulicium</taxon>
    </lineage>
</organism>